<protein>
    <submittedName>
        <fullName evidence="2">Uncharacterized protein</fullName>
    </submittedName>
</protein>
<evidence type="ECO:0000313" key="3">
    <source>
        <dbReference type="Proteomes" id="UP000061546"/>
    </source>
</evidence>
<keyword evidence="3" id="KW-1185">Reference proteome</keyword>
<dbReference type="EMBL" id="CP012559">
    <property type="protein sequence ID" value="ALB29735.1"/>
    <property type="molecule type" value="Genomic_DNA"/>
</dbReference>
<accession>A0A0K2LEN8</accession>
<keyword evidence="1" id="KW-1133">Transmembrane helix</keyword>
<name>A0A0K2LEN8_9LACO</name>
<sequence>MRHRKGSKKPLIITLVSIVVILALCVIFFFPLNNMIRNATGNDTASDKVVKSELVKKVKSKKTGDPSKDKKIDRAASVLGKKKMSQIMSAASNQEQAANLIENSSSLSKTQSQTAAQEIFSNDAYSGLRSAISSGNWYQAYQQYQKLSSNGQLNQLQQDINQQK</sequence>
<dbReference type="OrthoDB" id="2298266at2"/>
<keyword evidence="1" id="KW-0812">Transmembrane</keyword>
<gene>
    <name evidence="2" type="ORF">JP39_10420</name>
</gene>
<proteinExistence type="predicted"/>
<dbReference type="AlphaFoldDB" id="A0A0K2LEN8"/>
<dbReference type="Proteomes" id="UP000061546">
    <property type="component" value="Chromosome"/>
</dbReference>
<dbReference type="RefSeq" id="WP_041501124.1">
    <property type="nucleotide sequence ID" value="NZ_BJDV01000005.1"/>
</dbReference>
<dbReference type="KEGG" id="lhi:JP39_10420"/>
<organism evidence="2 3">
    <name type="scientific">Companilactobacillus heilongjiangensis</name>
    <dbReference type="NCBI Taxonomy" id="1074467"/>
    <lineage>
        <taxon>Bacteria</taxon>
        <taxon>Bacillati</taxon>
        <taxon>Bacillota</taxon>
        <taxon>Bacilli</taxon>
        <taxon>Lactobacillales</taxon>
        <taxon>Lactobacillaceae</taxon>
        <taxon>Companilactobacillus</taxon>
    </lineage>
</organism>
<keyword evidence="1" id="KW-0472">Membrane</keyword>
<evidence type="ECO:0000313" key="2">
    <source>
        <dbReference type="EMBL" id="ALB29735.1"/>
    </source>
</evidence>
<evidence type="ECO:0000256" key="1">
    <source>
        <dbReference type="SAM" id="Phobius"/>
    </source>
</evidence>
<reference evidence="2 3" key="1">
    <citation type="submission" date="2015-08" db="EMBL/GenBank/DDBJ databases">
        <title>Genomic sequence of Lactobacillus heilongjiangensis DSM 28069, isolated from Chinese traditional pickle.</title>
        <authorList>
            <person name="Jiang X."/>
            <person name="Zheng B."/>
            <person name="Cheng H."/>
        </authorList>
    </citation>
    <scope>NUCLEOTIDE SEQUENCE [LARGE SCALE GENOMIC DNA]</scope>
    <source>
        <strain evidence="2 3">DSM 28069</strain>
    </source>
</reference>
<feature type="transmembrane region" description="Helical" evidence="1">
    <location>
        <begin position="12"/>
        <end position="32"/>
    </location>
</feature>